<accession>A0ACC1YK04</accession>
<reference evidence="1 2" key="1">
    <citation type="journal article" date="2023" name="Science">
        <title>Complex scaffold remodeling in plant triterpene biosynthesis.</title>
        <authorList>
            <person name="De La Pena R."/>
            <person name="Hodgson H."/>
            <person name="Liu J.C."/>
            <person name="Stephenson M.J."/>
            <person name="Martin A.C."/>
            <person name="Owen C."/>
            <person name="Harkess A."/>
            <person name="Leebens-Mack J."/>
            <person name="Jimenez L.E."/>
            <person name="Osbourn A."/>
            <person name="Sattely E.S."/>
        </authorList>
    </citation>
    <scope>NUCLEOTIDE SEQUENCE [LARGE SCALE GENOMIC DNA]</scope>
    <source>
        <strain evidence="2">cv. JPN11</strain>
        <tissue evidence="1">Leaf</tissue>
    </source>
</reference>
<protein>
    <submittedName>
        <fullName evidence="1">Zinc finger BED domain-containing protein</fullName>
    </submittedName>
</protein>
<organism evidence="1 2">
    <name type="scientific">Melia azedarach</name>
    <name type="common">Chinaberry tree</name>
    <dbReference type="NCBI Taxonomy" id="155640"/>
    <lineage>
        <taxon>Eukaryota</taxon>
        <taxon>Viridiplantae</taxon>
        <taxon>Streptophyta</taxon>
        <taxon>Embryophyta</taxon>
        <taxon>Tracheophyta</taxon>
        <taxon>Spermatophyta</taxon>
        <taxon>Magnoliopsida</taxon>
        <taxon>eudicotyledons</taxon>
        <taxon>Gunneridae</taxon>
        <taxon>Pentapetalae</taxon>
        <taxon>rosids</taxon>
        <taxon>malvids</taxon>
        <taxon>Sapindales</taxon>
        <taxon>Meliaceae</taxon>
        <taxon>Melia</taxon>
    </lineage>
</organism>
<name>A0ACC1YK04_MELAZ</name>
<dbReference type="Proteomes" id="UP001164539">
    <property type="component" value="Chromosome 3"/>
</dbReference>
<evidence type="ECO:0000313" key="2">
    <source>
        <dbReference type="Proteomes" id="UP001164539"/>
    </source>
</evidence>
<sequence length="640" mass="74592">MSWSLFNHEILATHQPHALEMIGERKVINGNQFRNNMEMIDMNQQDVVGSSSSSASNKRRKKQSKVWEEMTKFTGADGKLLAKCIHCGKVFDGSSKLGTTHLNNHLVRCLRKRNNVDGDADKSMDQTTKLTSSVVIQENSVTDLIKNPTEKWDPSVLNSRKVEILQVYEAEKGNLRRFFSELSCRFSLVIEFYLGYYLLSVYYIDNSWEPKMKIIGIYAVNEDEERNLIKILKESCLNLKIDGNICSVIYHYFGKSDDFIESDQEDVIGEINSWFNQRGNNSLTFSGFLFSDRVLSYIFYNFCDNFKKWLWNTFSQISKCIDYVNSKPSNMHNFQIAVDDAKSMGKKVNICDPPPGHSMYNVPRKGDFRIAVGYKNAFCELERIDFDFKSRSINLTAKQWDEATVIHEHFEELLDSFDSLVKSEYITPNQYFPKFCDVYMKLLLLQRSLSCQFDKKTSTAIEKFASELKKYNLVLVIATVLDPRFKMDIVQLWYNKIYGRDADHFFEKIIDDFTNVYKEYAKSFESELRGTTSSYVDAMGRPCTSTSKSSELERYLNDPKVPSVEKFDILAWWRAYTPIFPTLAQMARDFLVLPISVYSRFSLFHLNYYPYRCIFYSKYLDHDIKQALLCLTAWLKSHEK</sequence>
<comment type="caution">
    <text evidence="1">The sequence shown here is derived from an EMBL/GenBank/DDBJ whole genome shotgun (WGS) entry which is preliminary data.</text>
</comment>
<proteinExistence type="predicted"/>
<keyword evidence="2" id="KW-1185">Reference proteome</keyword>
<gene>
    <name evidence="1" type="ORF">OWV82_006839</name>
</gene>
<evidence type="ECO:0000313" key="1">
    <source>
        <dbReference type="EMBL" id="KAJ4723469.1"/>
    </source>
</evidence>
<dbReference type="EMBL" id="CM051396">
    <property type="protein sequence ID" value="KAJ4723469.1"/>
    <property type="molecule type" value="Genomic_DNA"/>
</dbReference>